<dbReference type="InterPro" id="IPR050289">
    <property type="entry name" value="TorD/DmsD_chaperones"/>
</dbReference>
<dbReference type="PANTHER" id="PTHR34227">
    <property type="entry name" value="CHAPERONE PROTEIN YCDY"/>
    <property type="match status" value="1"/>
</dbReference>
<dbReference type="STRING" id="465721.ACG33_10670"/>
<dbReference type="KEGG" id="sdf:ACG33_10670"/>
<dbReference type="SUPFAM" id="SSF89155">
    <property type="entry name" value="TorD-like"/>
    <property type="match status" value="1"/>
</dbReference>
<dbReference type="EMBL" id="CP011971">
    <property type="protein sequence ID" value="AMN47553.1"/>
    <property type="molecule type" value="Genomic_DNA"/>
</dbReference>
<accession>A0A127FAV8</accession>
<dbReference type="Proteomes" id="UP000070250">
    <property type="component" value="Chromosome"/>
</dbReference>
<dbReference type="InterPro" id="IPR036411">
    <property type="entry name" value="TorD-like_sf"/>
</dbReference>
<gene>
    <name evidence="2" type="ORF">ACG33_10670</name>
</gene>
<sequence length="176" mass="19845">MSLSLHGRFDAAALRTVPDAEELAADYSALFDVGTGGKPPCPLHGGAYGGTQRLKVMEEVIRFYDHFGLRLSPDLNEMPDQLGAELEFLHFLSFRQAEAGDGDDTLPYRRAERDFIARHPGRWVPEMRARLEKTAASPFYREIVMLLDEFLRVAVCEVDEPISHSIPENSTRRARI</sequence>
<evidence type="ECO:0000256" key="1">
    <source>
        <dbReference type="ARBA" id="ARBA00023186"/>
    </source>
</evidence>
<evidence type="ECO:0000313" key="3">
    <source>
        <dbReference type="Proteomes" id="UP000070250"/>
    </source>
</evidence>
<organism evidence="2 3">
    <name type="scientific">Steroidobacter denitrificans</name>
    <dbReference type="NCBI Taxonomy" id="465721"/>
    <lineage>
        <taxon>Bacteria</taxon>
        <taxon>Pseudomonadati</taxon>
        <taxon>Pseudomonadota</taxon>
        <taxon>Gammaproteobacteria</taxon>
        <taxon>Steroidobacterales</taxon>
        <taxon>Steroidobacteraceae</taxon>
        <taxon>Steroidobacter</taxon>
    </lineage>
</organism>
<dbReference type="PANTHER" id="PTHR34227:SF1">
    <property type="entry name" value="DIMETHYL SULFOXIDE REDUCTASE CHAPERONE-RELATED"/>
    <property type="match status" value="1"/>
</dbReference>
<dbReference type="AlphaFoldDB" id="A0A127FAV8"/>
<proteinExistence type="predicted"/>
<name>A0A127FAV8_STEDE</name>
<reference evidence="2 3" key="1">
    <citation type="submission" date="2015-06" db="EMBL/GenBank/DDBJ databases">
        <title>A Comprehensive Approach to Explore the Metabolic and Phylogenetic Diversity of Bacterial Steroid Degradation in the Environment: Testosterone as an Example.</title>
        <authorList>
            <person name="Yang F.-C."/>
            <person name="Chen Y.-L."/>
            <person name="Yu C.-P."/>
            <person name="Tang S.-L."/>
            <person name="Wang P.-H."/>
            <person name="Ismail W."/>
            <person name="Wang C.-H."/>
            <person name="Yang C.-Y."/>
            <person name="Chiang Y.-R."/>
        </authorList>
    </citation>
    <scope>NUCLEOTIDE SEQUENCE [LARGE SCALE GENOMIC DNA]</scope>
    <source>
        <strain evidence="2 3">DSM 18526</strain>
    </source>
</reference>
<dbReference type="InterPro" id="IPR020945">
    <property type="entry name" value="DMSO/NO3_reduct_chaperone"/>
</dbReference>
<protein>
    <submittedName>
        <fullName evidence="2">Putative ethylbenzene dehydrogenase (S25dD4)</fullName>
    </submittedName>
</protein>
<evidence type="ECO:0000313" key="2">
    <source>
        <dbReference type="EMBL" id="AMN47553.1"/>
    </source>
</evidence>
<dbReference type="Gene3D" id="1.10.3480.10">
    <property type="entry name" value="TorD-like"/>
    <property type="match status" value="1"/>
</dbReference>
<keyword evidence="1" id="KW-0143">Chaperone</keyword>
<dbReference type="Pfam" id="PF02613">
    <property type="entry name" value="Nitrate_red_del"/>
    <property type="match status" value="1"/>
</dbReference>
<keyword evidence="3" id="KW-1185">Reference proteome</keyword>